<dbReference type="SUPFAM" id="SSF55729">
    <property type="entry name" value="Acyl-CoA N-acyltransferases (Nat)"/>
    <property type="match status" value="1"/>
</dbReference>
<gene>
    <name evidence="1" type="ORF">MORIYA_0932</name>
</gene>
<dbReference type="RefSeq" id="WP_112713018.1">
    <property type="nucleotide sequence ID" value="NZ_LS483250.1"/>
</dbReference>
<dbReference type="Proteomes" id="UP000250163">
    <property type="component" value="Chromosome MORIYA"/>
</dbReference>
<dbReference type="KEGG" id="mya:MORIYA_0932"/>
<sequence length="107" mass="12017">MKLSITENIELLPLEVTDSLNILDLVESSRAQLGKYLYWVDGVRDEISAYKYIVERINSGLSGSRWFKIQFNEQVCGVFGIKSISVGSGIAEVGYWLSHVVRMAMAL</sequence>
<keyword evidence="2" id="KW-1185">Reference proteome</keyword>
<evidence type="ECO:0000313" key="2">
    <source>
        <dbReference type="Proteomes" id="UP000250163"/>
    </source>
</evidence>
<dbReference type="InterPro" id="IPR016181">
    <property type="entry name" value="Acyl_CoA_acyltransferase"/>
</dbReference>
<accession>A0A330LKN8</accession>
<name>A0A330LKN8_9GAMM</name>
<proteinExistence type="predicted"/>
<dbReference type="AlphaFoldDB" id="A0A330LKN8"/>
<evidence type="ECO:0000313" key="1">
    <source>
        <dbReference type="EMBL" id="SQD77410.1"/>
    </source>
</evidence>
<dbReference type="Gene3D" id="3.40.630.30">
    <property type="match status" value="1"/>
</dbReference>
<dbReference type="OrthoDB" id="9784707at2"/>
<reference evidence="2" key="1">
    <citation type="submission" date="2018-05" db="EMBL/GenBank/DDBJ databases">
        <authorList>
            <person name="Cea G.-C."/>
            <person name="William W."/>
        </authorList>
    </citation>
    <scope>NUCLEOTIDE SEQUENCE [LARGE SCALE GENOMIC DNA]</scope>
    <source>
        <strain evidence="2">DB21MT 5</strain>
    </source>
</reference>
<organism evidence="1 2">
    <name type="scientific">Moritella yayanosii</name>
    <dbReference type="NCBI Taxonomy" id="69539"/>
    <lineage>
        <taxon>Bacteria</taxon>
        <taxon>Pseudomonadati</taxon>
        <taxon>Pseudomonadota</taxon>
        <taxon>Gammaproteobacteria</taxon>
        <taxon>Alteromonadales</taxon>
        <taxon>Moritellaceae</taxon>
        <taxon>Moritella</taxon>
    </lineage>
</organism>
<protein>
    <submittedName>
        <fullName evidence="1">Uncharacterized protein</fullName>
    </submittedName>
</protein>
<dbReference type="EMBL" id="LS483250">
    <property type="protein sequence ID" value="SQD77410.1"/>
    <property type="molecule type" value="Genomic_DNA"/>
</dbReference>